<dbReference type="OrthoDB" id="4244824at2"/>
<protein>
    <submittedName>
        <fullName evidence="2">Membrane protein</fullName>
    </submittedName>
</protein>
<keyword evidence="1" id="KW-0472">Membrane</keyword>
<organism evidence="2 3">
    <name type="scientific">Photobacterium galatheae</name>
    <dbReference type="NCBI Taxonomy" id="1654360"/>
    <lineage>
        <taxon>Bacteria</taxon>
        <taxon>Pseudomonadati</taxon>
        <taxon>Pseudomonadota</taxon>
        <taxon>Gammaproteobacteria</taxon>
        <taxon>Vibrionales</taxon>
        <taxon>Vibrionaceae</taxon>
        <taxon>Photobacterium</taxon>
    </lineage>
</organism>
<feature type="transmembrane region" description="Helical" evidence="1">
    <location>
        <begin position="34"/>
        <end position="57"/>
    </location>
</feature>
<name>A0A066RW42_9GAMM</name>
<keyword evidence="1" id="KW-0812">Transmembrane</keyword>
<accession>A0A066RW42</accession>
<gene>
    <name evidence="2" type="ORF">EA58_01515</name>
</gene>
<keyword evidence="1" id="KW-1133">Transmembrane helix</keyword>
<feature type="transmembrane region" description="Helical" evidence="1">
    <location>
        <begin position="77"/>
        <end position="97"/>
    </location>
</feature>
<feature type="transmembrane region" description="Helical" evidence="1">
    <location>
        <begin position="103"/>
        <end position="124"/>
    </location>
</feature>
<dbReference type="PANTHER" id="PTHR34821:SF2">
    <property type="entry name" value="INNER MEMBRANE PROTEIN YDCZ"/>
    <property type="match status" value="1"/>
</dbReference>
<evidence type="ECO:0000313" key="3">
    <source>
        <dbReference type="Proteomes" id="UP000027192"/>
    </source>
</evidence>
<dbReference type="GO" id="GO:0005886">
    <property type="term" value="C:plasma membrane"/>
    <property type="evidence" value="ECO:0007669"/>
    <property type="project" value="TreeGrafter"/>
</dbReference>
<evidence type="ECO:0000256" key="1">
    <source>
        <dbReference type="SAM" id="Phobius"/>
    </source>
</evidence>
<comment type="caution">
    <text evidence="2">The sequence shown here is derived from an EMBL/GenBank/DDBJ whole genome shotgun (WGS) entry which is preliminary data.</text>
</comment>
<dbReference type="AlphaFoldDB" id="A0A066RW42"/>
<keyword evidence="3" id="KW-1185">Reference proteome</keyword>
<feature type="transmembrane region" description="Helical" evidence="1">
    <location>
        <begin position="7"/>
        <end position="28"/>
    </location>
</feature>
<dbReference type="STRING" id="1654360.EA58_01515"/>
<dbReference type="Pfam" id="PF04657">
    <property type="entry name" value="DMT_YdcZ"/>
    <property type="match status" value="1"/>
</dbReference>
<dbReference type="EMBL" id="JMIB01000003">
    <property type="protein sequence ID" value="KDM93316.1"/>
    <property type="molecule type" value="Genomic_DNA"/>
</dbReference>
<sequence length="156" mass="16476">MVNTIKNICLAIIGGSFLTLMIQTNSYLAKDTSAIFASWVAHGVGAVTALLIVLITYRLLSGQGNAQQVKERKKIPLWLYLGGIPGAFTVILAALAINGGLSLSSTISLGLVGQIAFGIVSDYFGLLNTQKRKITMIDMGVISLVLIGSMMILFGA</sequence>
<feature type="transmembrane region" description="Helical" evidence="1">
    <location>
        <begin position="136"/>
        <end position="155"/>
    </location>
</feature>
<proteinExistence type="predicted"/>
<dbReference type="InterPro" id="IPR006750">
    <property type="entry name" value="YdcZ"/>
</dbReference>
<reference evidence="2 3" key="1">
    <citation type="submission" date="2014-04" db="EMBL/GenBank/DDBJ databases">
        <title>Draft genome sequence of Photobacterium halotolerans S2753: a solonamide, ngercheumicin and holomycin producer.</title>
        <authorList>
            <person name="Machado H.R."/>
            <person name="Gram L."/>
        </authorList>
    </citation>
    <scope>NUCLEOTIDE SEQUENCE [LARGE SCALE GENOMIC DNA]</scope>
    <source>
        <strain evidence="2 3">S2753</strain>
    </source>
</reference>
<dbReference type="PANTHER" id="PTHR34821">
    <property type="entry name" value="INNER MEMBRANE PROTEIN YDCZ"/>
    <property type="match status" value="1"/>
</dbReference>
<dbReference type="Proteomes" id="UP000027192">
    <property type="component" value="Unassembled WGS sequence"/>
</dbReference>
<evidence type="ECO:0000313" key="2">
    <source>
        <dbReference type="EMBL" id="KDM93316.1"/>
    </source>
</evidence>